<keyword evidence="9" id="KW-0040">ANK repeat</keyword>
<organism evidence="12 13">
    <name type="scientific">Varroa destructor</name>
    <name type="common">Honeybee mite</name>
    <dbReference type="NCBI Taxonomy" id="109461"/>
    <lineage>
        <taxon>Eukaryota</taxon>
        <taxon>Metazoa</taxon>
        <taxon>Ecdysozoa</taxon>
        <taxon>Arthropoda</taxon>
        <taxon>Chelicerata</taxon>
        <taxon>Arachnida</taxon>
        <taxon>Acari</taxon>
        <taxon>Parasitiformes</taxon>
        <taxon>Mesostigmata</taxon>
        <taxon>Gamasina</taxon>
        <taxon>Dermanyssoidea</taxon>
        <taxon>Varroidae</taxon>
        <taxon>Varroa</taxon>
    </lineage>
</organism>
<keyword evidence="7" id="KW-1053">Target membrane</keyword>
<reference evidence="12" key="1">
    <citation type="submission" date="2021-01" db="UniProtKB">
        <authorList>
            <consortium name="EnsemblMetazoa"/>
        </authorList>
    </citation>
    <scope>IDENTIFICATION</scope>
</reference>
<evidence type="ECO:0000256" key="4">
    <source>
        <dbReference type="ARBA" id="ARBA00022537"/>
    </source>
</evidence>
<dbReference type="InterPro" id="IPR036770">
    <property type="entry name" value="Ankyrin_rpt-contain_sf"/>
</dbReference>
<dbReference type="SMART" id="SM00248">
    <property type="entry name" value="ANK"/>
    <property type="match status" value="5"/>
</dbReference>
<dbReference type="GO" id="GO:0019901">
    <property type="term" value="F:protein kinase binding"/>
    <property type="evidence" value="ECO:0007669"/>
    <property type="project" value="InterPro"/>
</dbReference>
<accession>A0A7M7KWH9</accession>
<dbReference type="PANTHER" id="PTHR24179">
    <property type="entry name" value="PROTEIN PHOSPHATASE 1 REGULATORY SUBUNIT 12"/>
    <property type="match status" value="1"/>
</dbReference>
<dbReference type="OrthoDB" id="19014at2759"/>
<feature type="compositionally biased region" description="Basic and acidic residues" evidence="10">
    <location>
        <begin position="360"/>
        <end position="387"/>
    </location>
</feature>
<dbReference type="PROSITE" id="PS50297">
    <property type="entry name" value="ANK_REP_REGION"/>
    <property type="match status" value="4"/>
</dbReference>
<dbReference type="InterPro" id="IPR031775">
    <property type="entry name" value="PRKG1_interact"/>
</dbReference>
<feature type="compositionally biased region" description="Polar residues" evidence="10">
    <location>
        <begin position="628"/>
        <end position="642"/>
    </location>
</feature>
<keyword evidence="2" id="KW-0217">Developmental protein</keyword>
<dbReference type="GO" id="GO:0004857">
    <property type="term" value="F:enzyme inhibitor activity"/>
    <property type="evidence" value="ECO:0007669"/>
    <property type="project" value="TreeGrafter"/>
</dbReference>
<dbReference type="EnsemblMetazoa" id="XM_022817301">
    <property type="protein sequence ID" value="XP_022673036"/>
    <property type="gene ID" value="LOC111255382"/>
</dbReference>
<feature type="compositionally biased region" description="Basic and acidic residues" evidence="10">
    <location>
        <begin position="567"/>
        <end position="592"/>
    </location>
</feature>
<evidence type="ECO:0000256" key="1">
    <source>
        <dbReference type="ARBA" id="ARBA00004175"/>
    </source>
</evidence>
<evidence type="ECO:0000313" key="12">
    <source>
        <dbReference type="EnsemblMetazoa" id="XP_022673036"/>
    </source>
</evidence>
<dbReference type="GO" id="GO:0019208">
    <property type="term" value="F:phosphatase regulator activity"/>
    <property type="evidence" value="ECO:0007669"/>
    <property type="project" value="TreeGrafter"/>
</dbReference>
<feature type="region of interest" description="Disordered" evidence="10">
    <location>
        <begin position="485"/>
        <end position="511"/>
    </location>
</feature>
<evidence type="ECO:0000256" key="9">
    <source>
        <dbReference type="PROSITE-ProRule" id="PRU00023"/>
    </source>
</evidence>
<evidence type="ECO:0000256" key="6">
    <source>
        <dbReference type="ARBA" id="ARBA00023028"/>
    </source>
</evidence>
<dbReference type="KEGG" id="vde:111255382"/>
<dbReference type="Gene3D" id="1.25.40.20">
    <property type="entry name" value="Ankyrin repeat-containing domain"/>
    <property type="match status" value="2"/>
</dbReference>
<dbReference type="Gene3D" id="6.10.140.390">
    <property type="match status" value="1"/>
</dbReference>
<evidence type="ECO:0000313" key="13">
    <source>
        <dbReference type="Proteomes" id="UP000594260"/>
    </source>
</evidence>
<dbReference type="FunCoup" id="A0A7M7KWH9">
    <property type="interactions" value="800"/>
</dbReference>
<dbReference type="GO" id="GO:0044218">
    <property type="term" value="C:other organism cell membrane"/>
    <property type="evidence" value="ECO:0007669"/>
    <property type="project" value="UniProtKB-KW"/>
</dbReference>
<proteinExistence type="inferred from homology"/>
<dbReference type="CDD" id="cd21930">
    <property type="entry name" value="IPD_PPP1R12"/>
    <property type="match status" value="1"/>
</dbReference>
<keyword evidence="6" id="KW-0638">Presynaptic neurotoxin</keyword>
<dbReference type="Proteomes" id="UP000594260">
    <property type="component" value="Unplaced"/>
</dbReference>
<dbReference type="InterPro" id="IPR051226">
    <property type="entry name" value="PP1_Regulatory_Subunit"/>
</dbReference>
<dbReference type="OMA" id="GYSEVLX"/>
<dbReference type="RefSeq" id="XP_022673035.1">
    <property type="nucleotide sequence ID" value="XM_022817300.1"/>
</dbReference>
<evidence type="ECO:0000256" key="5">
    <source>
        <dbReference type="ARBA" id="ARBA00022737"/>
    </source>
</evidence>
<evidence type="ECO:0000259" key="11">
    <source>
        <dbReference type="Pfam" id="PF15898"/>
    </source>
</evidence>
<keyword evidence="3" id="KW-0268">Exocytosis</keyword>
<feature type="region of interest" description="Disordered" evidence="10">
    <location>
        <begin position="553"/>
        <end position="592"/>
    </location>
</feature>
<dbReference type="AlphaFoldDB" id="A0A7M7KWH9"/>
<dbReference type="GO" id="GO:0044231">
    <property type="term" value="C:host cell presynaptic membrane"/>
    <property type="evidence" value="ECO:0007669"/>
    <property type="project" value="UniProtKB-KW"/>
</dbReference>
<feature type="repeat" description="ANK" evidence="9">
    <location>
        <begin position="115"/>
        <end position="147"/>
    </location>
</feature>
<dbReference type="InterPro" id="IPR002110">
    <property type="entry name" value="Ankyrin_rpt"/>
</dbReference>
<dbReference type="EnsemblMetazoa" id="XM_022817300">
    <property type="protein sequence ID" value="XP_022673035"/>
    <property type="gene ID" value="LOC111255382"/>
</dbReference>
<feature type="compositionally biased region" description="Basic residues" evidence="10">
    <location>
        <begin position="658"/>
        <end position="667"/>
    </location>
</feature>
<feature type="region of interest" description="Disordered" evidence="10">
    <location>
        <begin position="350"/>
        <end position="389"/>
    </location>
</feature>
<dbReference type="RefSeq" id="XP_022673036.1">
    <property type="nucleotide sequence ID" value="XM_022817301.1"/>
</dbReference>
<evidence type="ECO:0000256" key="7">
    <source>
        <dbReference type="ARBA" id="ARBA00023298"/>
    </source>
</evidence>
<evidence type="ECO:0000256" key="2">
    <source>
        <dbReference type="ARBA" id="ARBA00022473"/>
    </source>
</evidence>
<evidence type="ECO:0000256" key="8">
    <source>
        <dbReference type="ARBA" id="ARBA00038386"/>
    </source>
</evidence>
<dbReference type="InParanoid" id="A0A7M7KWH9"/>
<feature type="compositionally biased region" description="Basic and acidic residues" evidence="10">
    <location>
        <begin position="485"/>
        <end position="494"/>
    </location>
</feature>
<dbReference type="CTD" id="49070"/>
<dbReference type="Pfam" id="PF15898">
    <property type="entry name" value="PRKG1_interact"/>
    <property type="match status" value="1"/>
</dbReference>
<feature type="compositionally biased region" description="Low complexity" evidence="10">
    <location>
        <begin position="441"/>
        <end position="456"/>
    </location>
</feature>
<dbReference type="PANTHER" id="PTHR24179:SF21">
    <property type="entry name" value="MYOSIN BINDING SUBUNIT, ISOFORM O"/>
    <property type="match status" value="1"/>
</dbReference>
<feature type="region of interest" description="Disordered" evidence="10">
    <location>
        <begin position="401"/>
        <end position="456"/>
    </location>
</feature>
<dbReference type="FunFam" id="1.25.40.20:FF:000876">
    <property type="entry name" value="Protein phosphatase 1 regulatory subunit 12A"/>
    <property type="match status" value="1"/>
</dbReference>
<feature type="region of interest" description="Disordered" evidence="10">
    <location>
        <begin position="607"/>
        <end position="687"/>
    </location>
</feature>
<keyword evidence="6" id="KW-0800">Toxin</keyword>
<comment type="subcellular location">
    <subcellularLocation>
        <location evidence="1">Target cell membrane</location>
    </subcellularLocation>
</comment>
<protein>
    <recommendedName>
        <fullName evidence="11">cGMP-dependent protein kinase interacting domain-containing protein</fullName>
    </recommendedName>
</protein>
<dbReference type="GO" id="GO:0006887">
    <property type="term" value="P:exocytosis"/>
    <property type="evidence" value="ECO:0007669"/>
    <property type="project" value="UniProtKB-KW"/>
</dbReference>
<dbReference type="GO" id="GO:0005737">
    <property type="term" value="C:cytoplasm"/>
    <property type="evidence" value="ECO:0007669"/>
    <property type="project" value="TreeGrafter"/>
</dbReference>
<keyword evidence="13" id="KW-1185">Reference proteome</keyword>
<feature type="repeat" description="ANK" evidence="9">
    <location>
        <begin position="215"/>
        <end position="240"/>
    </location>
</feature>
<sequence>MALQGSAKEARAKRKEQLRLWEESETNLVDLDSQPTSRPAKSVRVKFNEECMFLAACAAGDKDEVDRLLAANRANINTVNVDGLTALHQACIDNNLEMAEFLIERGIDLNRGDNEGWTPLHATASCGYVSIAQLLLEKGARLDVVNVDNELAIDRAEEAEMKALLEKEASKRGIDADSVRQQEQKRMLEDVKKALSAVRAKSGPGCQPLVVDTRTGATALHVAAAKGYSEVVHVLLKEAALRSSSLQKVVHCNDLDGWTPLHAAAHWAQKEVCEMLVKEGLADMDKVTHSGQTVADVCDESLTEYLEDLRAKRPMWIEEREKMYKEHREIESPPHEVVTLSLKPMPAAFKRRSSVTRMSVGDRSHLKDLSAERISEHHSATATELRDNACIPEEQPSVEATFELPAPPPLPRSEPPPLDGSTPSTPGSVSSPNSINASATSGGAHSPISLSSSGSVSTTATLNLSSASSTNNSVAGVKRSFVAPVRDEESETQRKAHAKRVRETRRSTQGVTLEDIKSAEEHLKGTNDPSAVKSVSDADCSATIHISLTVPPTTAPLPSMELGSDSSLERRTSWRERAAAEQRQRQIEDAPHLKIVDSIEAVHHNTVGSMAGSNNKDNNSNSAAASPLVTQSPMATGGVTTPDTEDDSLTAQAATNSRTRRRAKRRSTGICSQASSGGSGDQNADDTTKTTLDQLEAENTQARLAISAIQLRSQSSEKENASSTAPSDYKKLYEQEQSARSGLQKELESARKEKEHLRELLSEKEELVLEVKKKLEHERSRRLEAENNLRDVQNDIRNVDTLKKKIDLMQEENAALIRVISKLSINTSHSSK</sequence>
<feature type="region of interest" description="Disordered" evidence="10">
    <location>
        <begin position="711"/>
        <end position="748"/>
    </location>
</feature>
<feature type="compositionally biased region" description="Low complexity" evidence="10">
    <location>
        <begin position="420"/>
        <end position="434"/>
    </location>
</feature>
<name>A0A7M7KWH9_VARDE</name>
<feature type="repeat" description="ANK" evidence="9">
    <location>
        <begin position="256"/>
        <end position="280"/>
    </location>
</feature>
<feature type="compositionally biased region" description="Pro residues" evidence="10">
    <location>
        <begin position="405"/>
        <end position="418"/>
    </location>
</feature>
<feature type="domain" description="cGMP-dependent protein kinase interacting" evidence="11">
    <location>
        <begin position="728"/>
        <end position="824"/>
    </location>
</feature>
<feature type="compositionally biased region" description="Low complexity" evidence="10">
    <location>
        <begin position="611"/>
        <end position="626"/>
    </location>
</feature>
<evidence type="ECO:0000256" key="10">
    <source>
        <dbReference type="SAM" id="MobiDB-lite"/>
    </source>
</evidence>
<keyword evidence="5" id="KW-0677">Repeat</keyword>
<keyword evidence="4" id="KW-1052">Target cell membrane</keyword>
<dbReference type="RefSeq" id="XP_022673037.1">
    <property type="nucleotide sequence ID" value="XM_022817302.1"/>
</dbReference>
<keyword evidence="6" id="KW-0528">Neurotoxin</keyword>
<keyword evidence="7" id="KW-0472">Membrane</keyword>
<comment type="similarity">
    <text evidence="8">Belongs to the NRARP family.</text>
</comment>
<dbReference type="GeneID" id="111255382"/>
<dbReference type="SUPFAM" id="SSF48403">
    <property type="entry name" value="Ankyrin repeat"/>
    <property type="match status" value="1"/>
</dbReference>
<evidence type="ECO:0000256" key="3">
    <source>
        <dbReference type="ARBA" id="ARBA00022483"/>
    </source>
</evidence>
<dbReference type="PROSITE" id="PS50088">
    <property type="entry name" value="ANK_REPEAT"/>
    <property type="match status" value="4"/>
</dbReference>
<dbReference type="EnsemblMetazoa" id="XM_022817302">
    <property type="protein sequence ID" value="XP_022673037"/>
    <property type="gene ID" value="LOC111255382"/>
</dbReference>
<feature type="repeat" description="ANK" evidence="9">
    <location>
        <begin position="82"/>
        <end position="114"/>
    </location>
</feature>
<dbReference type="Pfam" id="PF12796">
    <property type="entry name" value="Ank_2"/>
    <property type="match status" value="2"/>
</dbReference>